<protein>
    <submittedName>
        <fullName evidence="4">3 beta-hydroxysteroid dehydrogenase/Delta 5--&gt;4-isomerase</fullName>
    </submittedName>
</protein>
<dbReference type="SUPFAM" id="SSF51735">
    <property type="entry name" value="NAD(P)-binding Rossmann-fold domains"/>
    <property type="match status" value="1"/>
</dbReference>
<dbReference type="Gene3D" id="3.40.50.720">
    <property type="entry name" value="NAD(P)-binding Rossmann-like Domain"/>
    <property type="match status" value="1"/>
</dbReference>
<dbReference type="InterPro" id="IPR050177">
    <property type="entry name" value="Lipid_A_modif_metabolic_enz"/>
</dbReference>
<dbReference type="GO" id="GO:0016616">
    <property type="term" value="F:oxidoreductase activity, acting on the CH-OH group of donors, NAD or NADP as acceptor"/>
    <property type="evidence" value="ECO:0007669"/>
    <property type="project" value="InterPro"/>
</dbReference>
<gene>
    <name evidence="4" type="ORF">Pla52n_11240</name>
</gene>
<comment type="similarity">
    <text evidence="1">Belongs to the 3-beta-HSD family.</text>
</comment>
<sequence>MQILVTGCGGFLGSEIVRQLLRRGDHVVGVSRQSYADLEALGMTHRRGDLCNASFTQNALVDVDAVIHTAAVAGVWGPWQRYYRINTLATEHVIDACRQNKIPSLVYTSSPSVTFDGSDQCGIDEAVPYPPKWMCHYPHTKALAEQAVLKAHEPGRFSTCALRPHLIWGADDPHLLARVVDRARSGKLRIVGDGQNLIDTVHVSDAAASHLYALDALGKSPETAGGQAYFVTQDEPVNCWDWIGQICETAGVAKPTKRIGFSTAYRMGALLETAYRWMGRKEEPPMTRFVAAQLARHHYFDISAAKQRLGYTPKQTMAERLAELRDRWSSKHA</sequence>
<dbReference type="AlphaFoldDB" id="A0A5C6BAS7"/>
<dbReference type="EMBL" id="SJPN01000001">
    <property type="protein sequence ID" value="TWU08541.1"/>
    <property type="molecule type" value="Genomic_DNA"/>
</dbReference>
<dbReference type="Proteomes" id="UP000320176">
    <property type="component" value="Unassembled WGS sequence"/>
</dbReference>
<dbReference type="GO" id="GO:0006694">
    <property type="term" value="P:steroid biosynthetic process"/>
    <property type="evidence" value="ECO:0007669"/>
    <property type="project" value="InterPro"/>
</dbReference>
<dbReference type="PANTHER" id="PTHR43245">
    <property type="entry name" value="BIFUNCTIONAL POLYMYXIN RESISTANCE PROTEIN ARNA"/>
    <property type="match status" value="1"/>
</dbReference>
<name>A0A5C6BAS7_9BACT</name>
<keyword evidence="2" id="KW-0560">Oxidoreductase</keyword>
<evidence type="ECO:0000313" key="4">
    <source>
        <dbReference type="EMBL" id="TWU08541.1"/>
    </source>
</evidence>
<dbReference type="RefSeq" id="WP_146518570.1">
    <property type="nucleotide sequence ID" value="NZ_CP151726.1"/>
</dbReference>
<evidence type="ECO:0000256" key="2">
    <source>
        <dbReference type="ARBA" id="ARBA00023002"/>
    </source>
</evidence>
<keyword evidence="4" id="KW-0413">Isomerase</keyword>
<dbReference type="GO" id="GO:0016853">
    <property type="term" value="F:isomerase activity"/>
    <property type="evidence" value="ECO:0007669"/>
    <property type="project" value="UniProtKB-KW"/>
</dbReference>
<comment type="caution">
    <text evidence="4">The sequence shown here is derived from an EMBL/GenBank/DDBJ whole genome shotgun (WGS) entry which is preliminary data.</text>
</comment>
<dbReference type="OrthoDB" id="9811743at2"/>
<evidence type="ECO:0000256" key="1">
    <source>
        <dbReference type="ARBA" id="ARBA00009219"/>
    </source>
</evidence>
<accession>A0A5C6BAS7</accession>
<reference evidence="4 5" key="1">
    <citation type="submission" date="2019-02" db="EMBL/GenBank/DDBJ databases">
        <title>Deep-cultivation of Planctomycetes and their phenomic and genomic characterization uncovers novel biology.</title>
        <authorList>
            <person name="Wiegand S."/>
            <person name="Jogler M."/>
            <person name="Boedeker C."/>
            <person name="Pinto D."/>
            <person name="Vollmers J."/>
            <person name="Rivas-Marin E."/>
            <person name="Kohn T."/>
            <person name="Peeters S.H."/>
            <person name="Heuer A."/>
            <person name="Rast P."/>
            <person name="Oberbeckmann S."/>
            <person name="Bunk B."/>
            <person name="Jeske O."/>
            <person name="Meyerdierks A."/>
            <person name="Storesund J.E."/>
            <person name="Kallscheuer N."/>
            <person name="Luecker S."/>
            <person name="Lage O.M."/>
            <person name="Pohl T."/>
            <person name="Merkel B.J."/>
            <person name="Hornburger P."/>
            <person name="Mueller R.-W."/>
            <person name="Bruemmer F."/>
            <person name="Labrenz M."/>
            <person name="Spormann A.M."/>
            <person name="Op Den Camp H."/>
            <person name="Overmann J."/>
            <person name="Amann R."/>
            <person name="Jetten M.S.M."/>
            <person name="Mascher T."/>
            <person name="Medema M.H."/>
            <person name="Devos D.P."/>
            <person name="Kaster A.-K."/>
            <person name="Ovreas L."/>
            <person name="Rohde M."/>
            <person name="Galperin M.Y."/>
            <person name="Jogler C."/>
        </authorList>
    </citation>
    <scope>NUCLEOTIDE SEQUENCE [LARGE SCALE GENOMIC DNA]</scope>
    <source>
        <strain evidence="4 5">Pla52n</strain>
    </source>
</reference>
<proteinExistence type="inferred from homology"/>
<feature type="domain" description="3-beta hydroxysteroid dehydrogenase/isomerase" evidence="3">
    <location>
        <begin position="4"/>
        <end position="256"/>
    </location>
</feature>
<evidence type="ECO:0000259" key="3">
    <source>
        <dbReference type="Pfam" id="PF01073"/>
    </source>
</evidence>
<dbReference type="PANTHER" id="PTHR43245:SF51">
    <property type="entry name" value="SHORT CHAIN DEHYDROGENASE_REDUCTASE FAMILY 42E, MEMBER 2"/>
    <property type="match status" value="1"/>
</dbReference>
<organism evidence="4 5">
    <name type="scientific">Stieleria varia</name>
    <dbReference type="NCBI Taxonomy" id="2528005"/>
    <lineage>
        <taxon>Bacteria</taxon>
        <taxon>Pseudomonadati</taxon>
        <taxon>Planctomycetota</taxon>
        <taxon>Planctomycetia</taxon>
        <taxon>Pirellulales</taxon>
        <taxon>Pirellulaceae</taxon>
        <taxon>Stieleria</taxon>
    </lineage>
</organism>
<keyword evidence="5" id="KW-1185">Reference proteome</keyword>
<evidence type="ECO:0000313" key="5">
    <source>
        <dbReference type="Proteomes" id="UP000320176"/>
    </source>
</evidence>
<dbReference type="Pfam" id="PF01073">
    <property type="entry name" value="3Beta_HSD"/>
    <property type="match status" value="1"/>
</dbReference>
<dbReference type="InterPro" id="IPR036291">
    <property type="entry name" value="NAD(P)-bd_dom_sf"/>
</dbReference>
<dbReference type="InterPro" id="IPR002225">
    <property type="entry name" value="3Beta_OHSteriod_DH/Estase"/>
</dbReference>